<gene>
    <name evidence="2" type="ORF">DUNSADRAFT_16294</name>
</gene>
<sequence length="240" mass="26140">MTGKDDEQRVIKLFEAAADAGINLSQRSLSWQTLASVLTKQQKQAGMLATVLVLVDKRRLPPNFRLCQRQPPSSMLLRHQRTQQQGEVHSTLPQQQGEEVQHSLHHPHHTQQQAQPVGSPPVPYCMRLGIEASTSSTPGRTGDYVGHYILLVEWDQAAQRFAVLDPDSPIAPLFLTPPELDHARKAFGTDEDVCVLSYPPSSLLLESALGHGASASSSPTAGGAAAKQQAQPNRVRQVAV</sequence>
<evidence type="ECO:0000313" key="2">
    <source>
        <dbReference type="EMBL" id="KAF5829296.1"/>
    </source>
</evidence>
<keyword evidence="3" id="KW-1185">Reference proteome</keyword>
<dbReference type="EMBL" id="MU070179">
    <property type="protein sequence ID" value="KAF5829296.1"/>
    <property type="molecule type" value="Genomic_DNA"/>
</dbReference>
<feature type="compositionally biased region" description="Low complexity" evidence="1">
    <location>
        <begin position="214"/>
        <end position="231"/>
    </location>
</feature>
<protein>
    <recommendedName>
        <fullName evidence="4">Ubiquitinyl hydrolase 1</fullName>
    </recommendedName>
</protein>
<dbReference type="Proteomes" id="UP000815325">
    <property type="component" value="Unassembled WGS sequence"/>
</dbReference>
<accession>A0ABQ7G3W8</accession>
<dbReference type="PANTHER" id="PTHR31400">
    <property type="entry name" value="GUANYLYL CYCLASE DOMAIN CONTAINING PROTEIN 1 GUCD1"/>
    <property type="match status" value="1"/>
</dbReference>
<dbReference type="Pfam" id="PF09778">
    <property type="entry name" value="Guanylate_cyc_2"/>
    <property type="match status" value="1"/>
</dbReference>
<feature type="compositionally biased region" description="Polar residues" evidence="1">
    <location>
        <begin position="82"/>
        <end position="98"/>
    </location>
</feature>
<name>A0ABQ7G3W8_DUNSA</name>
<comment type="caution">
    <text evidence="2">The sequence shown here is derived from an EMBL/GenBank/DDBJ whole genome shotgun (WGS) entry which is preliminary data.</text>
</comment>
<proteinExistence type="predicted"/>
<organism evidence="2 3">
    <name type="scientific">Dunaliella salina</name>
    <name type="common">Green alga</name>
    <name type="synonym">Protococcus salinus</name>
    <dbReference type="NCBI Taxonomy" id="3046"/>
    <lineage>
        <taxon>Eukaryota</taxon>
        <taxon>Viridiplantae</taxon>
        <taxon>Chlorophyta</taxon>
        <taxon>core chlorophytes</taxon>
        <taxon>Chlorophyceae</taxon>
        <taxon>CS clade</taxon>
        <taxon>Chlamydomonadales</taxon>
        <taxon>Dunaliellaceae</taxon>
        <taxon>Dunaliella</taxon>
    </lineage>
</organism>
<evidence type="ECO:0000256" key="1">
    <source>
        <dbReference type="SAM" id="MobiDB-lite"/>
    </source>
</evidence>
<evidence type="ECO:0008006" key="4">
    <source>
        <dbReference type="Google" id="ProtNLM"/>
    </source>
</evidence>
<dbReference type="PANTHER" id="PTHR31400:SF1">
    <property type="entry name" value="PROTEIN GUCD1"/>
    <property type="match status" value="1"/>
</dbReference>
<reference evidence="2" key="1">
    <citation type="submission" date="2017-08" db="EMBL/GenBank/DDBJ databases">
        <authorList>
            <person name="Polle J.E."/>
            <person name="Barry K."/>
            <person name="Cushman J."/>
            <person name="Schmutz J."/>
            <person name="Tran D."/>
            <person name="Hathwaick L.T."/>
            <person name="Yim W.C."/>
            <person name="Jenkins J."/>
            <person name="Mckie-Krisberg Z.M."/>
            <person name="Prochnik S."/>
            <person name="Lindquist E."/>
            <person name="Dockter R.B."/>
            <person name="Adam C."/>
            <person name="Molina H."/>
            <person name="Bunkerborg J."/>
            <person name="Jin E."/>
            <person name="Buchheim M."/>
            <person name="Magnuson J."/>
        </authorList>
    </citation>
    <scope>NUCLEOTIDE SEQUENCE</scope>
    <source>
        <strain evidence="2">CCAP 19/18</strain>
    </source>
</reference>
<feature type="region of interest" description="Disordered" evidence="1">
    <location>
        <begin position="214"/>
        <end position="240"/>
    </location>
</feature>
<evidence type="ECO:0000313" key="3">
    <source>
        <dbReference type="Proteomes" id="UP000815325"/>
    </source>
</evidence>
<feature type="region of interest" description="Disordered" evidence="1">
    <location>
        <begin position="66"/>
        <end position="120"/>
    </location>
</feature>
<dbReference type="InterPro" id="IPR018616">
    <property type="entry name" value="GUCD1"/>
</dbReference>